<dbReference type="Proteomes" id="UP000242930">
    <property type="component" value="Unassembled WGS sequence"/>
</dbReference>
<dbReference type="InterPro" id="IPR036147">
    <property type="entry name" value="Anti-sigma_E_RseA_N_sf"/>
</dbReference>
<dbReference type="InterPro" id="IPR052383">
    <property type="entry name" value="Anti-sigma-E_RseA-like"/>
</dbReference>
<dbReference type="Gene3D" id="1.10.10.880">
    <property type="entry name" value="Anti sigma-E protein RseA, N-terminal domain"/>
    <property type="match status" value="1"/>
</dbReference>
<sequence length="188" mass="19368">MSREVLDQSVSAVMDGEADELELRRVLAAAGEDAAVRERWSRYQLARAVMHKQTVVPGLDLASAVSAAIAAEESPVVAPAVPAARSGWARFGRVAVAASVTLAVLVGVRFYNGQDDAALAPQLAQQPTLPQQELRPVVAPQGAAVLASFPTAPVEAQSAAPAEAGELLRELPVDAAKSAVEAAGGQAE</sequence>
<dbReference type="GO" id="GO:0016989">
    <property type="term" value="F:sigma factor antagonist activity"/>
    <property type="evidence" value="ECO:0007669"/>
    <property type="project" value="InterPro"/>
</dbReference>
<accession>A0A1H7C4S3</accession>
<dbReference type="EMBL" id="FNZE01000021">
    <property type="protein sequence ID" value="SEJ84701.1"/>
    <property type="molecule type" value="Genomic_DNA"/>
</dbReference>
<evidence type="ECO:0000313" key="3">
    <source>
        <dbReference type="Proteomes" id="UP000242930"/>
    </source>
</evidence>
<dbReference type="SUPFAM" id="SSF89069">
    <property type="entry name" value="N-terminal, cytoplasmic domain of anti-sigmaE factor RseA"/>
    <property type="match status" value="1"/>
</dbReference>
<dbReference type="FunFam" id="1.10.10.880:FF:000002">
    <property type="entry name" value="Sigma factor AlgU regulatory protein MucA"/>
    <property type="match status" value="1"/>
</dbReference>
<dbReference type="PANTHER" id="PTHR38104">
    <property type="match status" value="1"/>
</dbReference>
<evidence type="ECO:0000313" key="2">
    <source>
        <dbReference type="EMBL" id="SEJ84701.1"/>
    </source>
</evidence>
<feature type="domain" description="Anti sigma-E protein RseA N-terminal" evidence="1">
    <location>
        <begin position="9"/>
        <end position="84"/>
    </location>
</feature>
<protein>
    <submittedName>
        <fullName evidence="2">Sigma-E factor negative regulatory protein RseA</fullName>
    </submittedName>
</protein>
<dbReference type="STRING" id="915471.SAMN05216201_12130"/>
<keyword evidence="3" id="KW-1185">Reference proteome</keyword>
<dbReference type="OrthoDB" id="5734981at2"/>
<evidence type="ECO:0000259" key="1">
    <source>
        <dbReference type="Pfam" id="PF03872"/>
    </source>
</evidence>
<reference evidence="3" key="1">
    <citation type="submission" date="2016-10" db="EMBL/GenBank/DDBJ databases">
        <authorList>
            <person name="Varghese N."/>
            <person name="Submissions S."/>
        </authorList>
    </citation>
    <scope>NUCLEOTIDE SEQUENCE [LARGE SCALE GENOMIC DNA]</scope>
    <source>
        <strain evidence="3">LMG 25967</strain>
    </source>
</reference>
<dbReference type="InterPro" id="IPR005572">
    <property type="entry name" value="Anti-sigma_E_RseA_N"/>
</dbReference>
<name>A0A1H7C4S3_9PSED</name>
<dbReference type="CDD" id="cd16328">
    <property type="entry name" value="RseA_N"/>
    <property type="match status" value="1"/>
</dbReference>
<dbReference type="PANTHER" id="PTHR38104:SF1">
    <property type="entry name" value="ANTI-SIGMA-E FACTOR RSEA"/>
    <property type="match status" value="1"/>
</dbReference>
<dbReference type="RefSeq" id="WP_090313300.1">
    <property type="nucleotide sequence ID" value="NZ_FNZE01000021.1"/>
</dbReference>
<proteinExistence type="predicted"/>
<dbReference type="AlphaFoldDB" id="A0A1H7C4S3"/>
<organism evidence="2 3">
    <name type="scientific">Pseudomonas linyingensis</name>
    <dbReference type="NCBI Taxonomy" id="915471"/>
    <lineage>
        <taxon>Bacteria</taxon>
        <taxon>Pseudomonadati</taxon>
        <taxon>Pseudomonadota</taxon>
        <taxon>Gammaproteobacteria</taxon>
        <taxon>Pseudomonadales</taxon>
        <taxon>Pseudomonadaceae</taxon>
        <taxon>Pseudomonas</taxon>
    </lineage>
</organism>
<dbReference type="Pfam" id="PF03872">
    <property type="entry name" value="RseA_N"/>
    <property type="match status" value="1"/>
</dbReference>
<gene>
    <name evidence="2" type="ORF">SAMN05216201_12130</name>
</gene>